<dbReference type="OrthoDB" id="6484170at2759"/>
<name>I6YF21_PENCE</name>
<proteinExistence type="predicted"/>
<reference evidence="1" key="1">
    <citation type="submission" date="2012-05" db="EMBL/GenBank/DDBJ databases">
        <authorList>
            <person name="Lai X."/>
            <person name="Gao H."/>
            <person name="Kong J."/>
            <person name="Wang Q."/>
        </authorList>
    </citation>
    <scope>NUCLEOTIDE SEQUENCE</scope>
</reference>
<evidence type="ECO:0000313" key="1">
    <source>
        <dbReference type="EMBL" id="AFN66646.1"/>
    </source>
</evidence>
<sequence length="2139" mass="240777">MKKLYVEGSYNLKYGSFKVMTPIEDFSVLGAEYTLNLDEDNKKLDASVKISQNSNEWTFEAHGQYSDNNIAIKFQTPFEGFDTIAVEGNLNYGNRSGKGVIQFGSYKFTTSISYANDNMSFELTTPFDAIKTLSLSAQYIWTTSQKSATLNITYNDKNFVLSSSLQLSTRASDITFQARTPFNGFQNTFIEIKYDIDNREELLAFRATADDHRYSFVVGGFIEDKLATFKWNLNSPFSGWTDAKFVAKIDLSSENKNLEISLEKEGDLKAIAVSGKFIGSTLDFNLRTPFRGLNNFNVFGSLNRSKRSLEMRMMNDAGRASLAGNFNSLKFNIKTPFERAEQISWEITKTGEGSYKAEWRRNDNYATLTTEKDGKKNSFQVNVKSEFRGWEILALTGRLDEEAKQAYLSGAINEQKITISGSGSFGSRSNYNMKIETPYDNYRVINIELDYLKRRNTMKIEASSSSSDFHLLWSRSGAGLEAHLIVPNSQQNTEISVNLTPTQGKITITSRFDPIRDYLQEYHVNLGETVITADQIIKLNGHEVFKMEFERNATEQKGHLEIHIHVADRHTTIHFHREGFSKLNFLFKREVPQYGEKHFKVDITGSGALPEKGALDIVVENTFREPARTINARVEVDRTGARKKITLEVIPKQSRLYVFNLEYDADLQSPRHGDFTLSITTPAKRAAPWQNMSGNWNVENPNDATITFTMGNITYNARGKLTLRESTMILSSTNPSAENIYLQWKFERDGSTRDYFLKLGRESKYGMLKLKGTIIDIAHVDIEGGLKAGPFMPDEFLFTSMWDKSNGVVTGEGTFDYGNYHGSHRLVKFERNAERKSASFEWSATSNIPQYNSVSISGNYDFDHKVVIFVLINADGRESKIDVNIADINPTRSRNTAMISIPLLGSTFERTELTVSHDFSHPNRKSISAVAKFGRSQSFINAKWNRSDGFETLEGKIEAKSRFLGDIFINVRYDMSNIANAHAEVDYSRTTMDGDKKEFKLNWTRKSTDDHLENEMIFDSNFETLSHARAYANAEYGSNFKLLSGLDWNDKEINLTLEVRKNKISGKLTTPFEGFETIEVDLQYKLTGKDKSVKATYQRGDRKASLNMDMSIKGKKGSFNVDLSTPFAVAKNLHIDGQYENKVAQVNYQRNDIQMNFSGKANIKSSKASFDISFTPPSGQNIRIAASYDVQDFIAGTGTEEKELASLALEFEGNSLDFSLHGFRNDDRLYVMIHGSSSFAVLKMFHLKLDSELNTEARDGTFELTFNDFKFNVSNHFERRENNGYYFRSKIESTLTPLPALIIGLGREGEERIITIGYGEDKEITFSVKGKNNFLSGFSGKVDIPSLGYEGVEYEVDYSFPGDNHLQIHVEIDLNENGQEVEATFFLDSEGIKARLTSTVLGDHSLRVRRSVSPDGFYAEAGLDDYSLKLRGGFKNEDTARGVLLEGEVFGNRFLIDTLFQSEGKRYSEGKLIIHTPFPGMEKMGGLFTWSNANKKIMTRAELHLPSYTTPTITGEISLDLKKKISGYVTLDVAGEEFTLKCNLAGSSISQGYIGSLEFFSPLHAVSHVVLTGDIKMQALSLLDMEVKIDAPFATHDLKLKYQLTADKVSGEAFLESTRLYNTIQLSLNIEGLSTENVEVDLTVNDNKINAHYTMAQSTFKFDVTTVIFNKERQFSIEAKYPSLESLEGVVAVTLEGEKHMVSGSLNIVNNRIQGALDLESDLIEGPRKLVLDVSKPSASYKQASFKIIFTSSDPHSFYLELDLRSGLEATVKIDTPVFPKVTATLQVAPAIAGITIETPKGTHKVQVSWRQTRRMPSDWIASLELISPLLPENYLFSVNLGSKHIMAELQTGSIKHTLEARTSVSNYGGDLSLMIDTPFENINKVTLDASLNFQNNVEMYITAKFANTVNSFRFNLDKENRKLISIVESPYIPTGMAEAEAMLTGNTNENMQMKMALKNAEDTISGILNIKIKSSQNINTNLKIITPFKGYKKMNFGARYLKDEVTNISVFADKPLKFKADLQFGNTEDVVSTHLVVETPIEDFERIEAEMKVPLYKFAPKVMLTLPHNRYGFTADYGSDSFSQKVSAGVTVNEESYDGYYSLRTKAPYELAYDYNLAHLASTRFHLRTDSSFFSVFA</sequence>
<accession>I6YF21</accession>
<protein>
    <submittedName>
        <fullName evidence="1">Glucan pattern-recognition lipoprotein</fullName>
    </submittedName>
</protein>
<dbReference type="EMBL" id="JX075087">
    <property type="protein sequence ID" value="AFN66646.1"/>
    <property type="molecule type" value="Genomic_DNA"/>
</dbReference>
<keyword evidence="1" id="KW-0449">Lipoprotein</keyword>
<organism evidence="1">
    <name type="scientific">Penaeus chinensis</name>
    <name type="common">Fleshy prawn</name>
    <name type="synonym">Fenneropenaeus chinensis</name>
    <dbReference type="NCBI Taxonomy" id="139456"/>
    <lineage>
        <taxon>Eukaryota</taxon>
        <taxon>Metazoa</taxon>
        <taxon>Ecdysozoa</taxon>
        <taxon>Arthropoda</taxon>
        <taxon>Crustacea</taxon>
        <taxon>Multicrustacea</taxon>
        <taxon>Malacostraca</taxon>
        <taxon>Eumalacostraca</taxon>
        <taxon>Eucarida</taxon>
        <taxon>Decapoda</taxon>
        <taxon>Dendrobranchiata</taxon>
        <taxon>Penaeoidea</taxon>
        <taxon>Penaeidae</taxon>
        <taxon>Penaeus</taxon>
    </lineage>
</organism>